<dbReference type="GO" id="GO:0005737">
    <property type="term" value="C:cytoplasm"/>
    <property type="evidence" value="ECO:0007669"/>
    <property type="project" value="UniProtKB-ARBA"/>
</dbReference>
<protein>
    <recommendedName>
        <fullName evidence="3">START domain-containing protein</fullName>
    </recommendedName>
</protein>
<dbReference type="InterPro" id="IPR051213">
    <property type="entry name" value="START_lipid_transfer"/>
</dbReference>
<gene>
    <name evidence="4" type="ORF">A3770_03p27140</name>
</gene>
<evidence type="ECO:0000259" key="3">
    <source>
        <dbReference type="PROSITE" id="PS50848"/>
    </source>
</evidence>
<dbReference type="PANTHER" id="PTHR19308:SF39">
    <property type="entry name" value="PHOSPHATIDYLCHOLINE TRANSFER PROTEIN"/>
    <property type="match status" value="1"/>
</dbReference>
<feature type="compositionally biased region" description="Acidic residues" evidence="1">
    <location>
        <begin position="492"/>
        <end position="501"/>
    </location>
</feature>
<dbReference type="SUPFAM" id="SSF55961">
    <property type="entry name" value="Bet v1-like"/>
    <property type="match status" value="1"/>
</dbReference>
<accession>A0A5B8MI88</accession>
<organism evidence="4 5">
    <name type="scientific">Chloropicon primus</name>
    <dbReference type="NCBI Taxonomy" id="1764295"/>
    <lineage>
        <taxon>Eukaryota</taxon>
        <taxon>Viridiplantae</taxon>
        <taxon>Chlorophyta</taxon>
        <taxon>Chloropicophyceae</taxon>
        <taxon>Chloropicales</taxon>
        <taxon>Chloropicaceae</taxon>
        <taxon>Chloropicon</taxon>
    </lineage>
</organism>
<keyword evidence="2" id="KW-0812">Transmembrane</keyword>
<evidence type="ECO:0000313" key="5">
    <source>
        <dbReference type="Proteomes" id="UP000316726"/>
    </source>
</evidence>
<feature type="domain" description="START" evidence="3">
    <location>
        <begin position="268"/>
        <end position="479"/>
    </location>
</feature>
<dbReference type="OrthoDB" id="1295045at2759"/>
<dbReference type="AlphaFoldDB" id="A0A5B8MI88"/>
<feature type="region of interest" description="Disordered" evidence="1">
    <location>
        <begin position="483"/>
        <end position="506"/>
    </location>
</feature>
<dbReference type="PROSITE" id="PS50848">
    <property type="entry name" value="START"/>
    <property type="match status" value="1"/>
</dbReference>
<keyword evidence="2" id="KW-0472">Membrane</keyword>
<dbReference type="InterPro" id="IPR002913">
    <property type="entry name" value="START_lipid-bd_dom"/>
</dbReference>
<evidence type="ECO:0000256" key="2">
    <source>
        <dbReference type="SAM" id="Phobius"/>
    </source>
</evidence>
<keyword evidence="2" id="KW-1133">Transmembrane helix</keyword>
<name>A0A5B8MI88_9CHLO</name>
<dbReference type="GO" id="GO:0008289">
    <property type="term" value="F:lipid binding"/>
    <property type="evidence" value="ECO:0007669"/>
    <property type="project" value="InterPro"/>
</dbReference>
<evidence type="ECO:0000256" key="1">
    <source>
        <dbReference type="SAM" id="MobiDB-lite"/>
    </source>
</evidence>
<keyword evidence="5" id="KW-1185">Reference proteome</keyword>
<sequence>MRVTTTRGPGVARSQSGVSVVTTMSEGVKEGIVVVWPYAVVLTAVAGMYYGQVIWFMVEQLAASPTESAAAALFAVFVAFRSGFHGLPARGEAGGAGGKRRGSFELEAPSPPGDAYAYLTEAGGNLAASLDNLKDTAEFVMDQMRYTNSYINQQYAESLQYLQSQYLSQQVVLEKLNSLSQYYCSEQQQQEEAGGEAQALLLDDDREARWGDEAREREAVVRHKGLHSSFVSCLSDVQGDGGLPDFEAVSSLFRSAGDPTTTTATTTAAASPPTWSKILTKETETMDYSAWSMPLRRGFNVYRTETVFRDATAGEFIRFMTDDAFRRKWDENSTVWDAERGACVREGLAEGRDETRIRDLYCRMKIPPPFRARQYFLQRSLWANSETGDGEIIISTRPPAEAAGEADRGIGNVTVDDYLSLCSARTLPAADGEGGSSVKVTFMYFEDTKLPSQLVNQIVKCRMGKTLAKTEEAMRSYIRRARSSKAGIPMPPEEESEEEGVSAEGAPGKRALGRIAPMFTMVCLMPYSARWVVPVLLSEYTKSKQQSRCCK</sequence>
<reference evidence="4 5" key="1">
    <citation type="submission" date="2018-07" db="EMBL/GenBank/DDBJ databases">
        <title>The complete nuclear genome of the prasinophyte Chloropicon primus (CCMP1205).</title>
        <authorList>
            <person name="Pombert J.-F."/>
            <person name="Otis C."/>
            <person name="Turmel M."/>
            <person name="Lemieux C."/>
        </authorList>
    </citation>
    <scope>NUCLEOTIDE SEQUENCE [LARGE SCALE GENOMIC DNA]</scope>
    <source>
        <strain evidence="4 5">CCMP1205</strain>
    </source>
</reference>
<dbReference type="EMBL" id="CP031036">
    <property type="protein sequence ID" value="QDZ20196.1"/>
    <property type="molecule type" value="Genomic_DNA"/>
</dbReference>
<dbReference type="PANTHER" id="PTHR19308">
    <property type="entry name" value="PHOSPHATIDYLCHOLINE TRANSFER PROTEIN"/>
    <property type="match status" value="1"/>
</dbReference>
<dbReference type="Proteomes" id="UP000316726">
    <property type="component" value="Chromosome 3"/>
</dbReference>
<proteinExistence type="predicted"/>
<dbReference type="InterPro" id="IPR023393">
    <property type="entry name" value="START-like_dom_sf"/>
</dbReference>
<dbReference type="Gene3D" id="3.30.530.20">
    <property type="match status" value="1"/>
</dbReference>
<evidence type="ECO:0000313" key="4">
    <source>
        <dbReference type="EMBL" id="QDZ20196.1"/>
    </source>
</evidence>
<feature type="transmembrane region" description="Helical" evidence="2">
    <location>
        <begin position="32"/>
        <end position="50"/>
    </location>
</feature>